<organism evidence="1">
    <name type="scientific">Oikopleura dioica</name>
    <name type="common">Tunicate</name>
    <dbReference type="NCBI Taxonomy" id="34765"/>
    <lineage>
        <taxon>Eukaryota</taxon>
        <taxon>Metazoa</taxon>
        <taxon>Chordata</taxon>
        <taxon>Tunicata</taxon>
        <taxon>Appendicularia</taxon>
        <taxon>Copelata</taxon>
        <taxon>Oikopleuridae</taxon>
        <taxon>Oikopleura</taxon>
    </lineage>
</organism>
<gene>
    <name evidence="1" type="ORF">GSOID_T00010764001</name>
</gene>
<sequence length="12" mass="1470">MCRTSWTGQMRL</sequence>
<proteinExistence type="predicted"/>
<dbReference type="EMBL" id="FN653049">
    <property type="protein sequence ID" value="CBY09946.1"/>
    <property type="molecule type" value="Genomic_DNA"/>
</dbReference>
<reference evidence="1" key="1">
    <citation type="journal article" date="2010" name="Science">
        <title>Plasticity of animal genome architecture unmasked by rapid evolution of a pelagic tunicate.</title>
        <authorList>
            <person name="Denoeud F."/>
            <person name="Henriet S."/>
            <person name="Mungpakdee S."/>
            <person name="Aury J.M."/>
            <person name="Da Silva C."/>
            <person name="Brinkmann H."/>
            <person name="Mikhaleva J."/>
            <person name="Olsen L.C."/>
            <person name="Jubin C."/>
            <person name="Canestro C."/>
            <person name="Bouquet J.M."/>
            <person name="Danks G."/>
            <person name="Poulain J."/>
            <person name="Campsteijn C."/>
            <person name="Adamski M."/>
            <person name="Cross I."/>
            <person name="Yadetie F."/>
            <person name="Muffato M."/>
            <person name="Louis A."/>
            <person name="Butcher S."/>
            <person name="Tsagkogeorga G."/>
            <person name="Konrad A."/>
            <person name="Singh S."/>
            <person name="Jensen M.F."/>
            <person name="Cong E.H."/>
            <person name="Eikeseth-Otteraa H."/>
            <person name="Noel B."/>
            <person name="Anthouard V."/>
            <person name="Porcel B.M."/>
            <person name="Kachouri-Lafond R."/>
            <person name="Nishino A."/>
            <person name="Ugolini M."/>
            <person name="Chourrout P."/>
            <person name="Nishida H."/>
            <person name="Aasland R."/>
            <person name="Huzurbazar S."/>
            <person name="Westhof E."/>
            <person name="Delsuc F."/>
            <person name="Lehrach H."/>
            <person name="Reinhardt R."/>
            <person name="Weissenbach J."/>
            <person name="Roy S.W."/>
            <person name="Artiguenave F."/>
            <person name="Postlethwait J.H."/>
            <person name="Manak J.R."/>
            <person name="Thompson E.M."/>
            <person name="Jaillon O."/>
            <person name="Du Pasquier L."/>
            <person name="Boudinot P."/>
            <person name="Liberles D.A."/>
            <person name="Volff J.N."/>
            <person name="Philippe H."/>
            <person name="Lenhard B."/>
            <person name="Roest Crollius H."/>
            <person name="Wincker P."/>
            <person name="Chourrout D."/>
        </authorList>
    </citation>
    <scope>NUCLEOTIDE SEQUENCE [LARGE SCALE GENOMIC DNA]</scope>
</reference>
<evidence type="ECO:0000313" key="2">
    <source>
        <dbReference type="Proteomes" id="UP000001307"/>
    </source>
</evidence>
<dbReference type="InParanoid" id="E4XGZ8"/>
<protein>
    <submittedName>
        <fullName evidence="1">Uncharacterized protein</fullName>
    </submittedName>
</protein>
<dbReference type="Proteomes" id="UP000001307">
    <property type="component" value="Unassembled WGS sequence"/>
</dbReference>
<evidence type="ECO:0000313" key="1">
    <source>
        <dbReference type="EMBL" id="CBY09946.1"/>
    </source>
</evidence>
<keyword evidence="2" id="KW-1185">Reference proteome</keyword>
<accession>E4XGZ8</accession>
<name>E4XGZ8_OIKDI</name>